<protein>
    <submittedName>
        <fullName evidence="6">AraC family transcriptional regulator</fullName>
    </submittedName>
</protein>
<name>A0A9D2SI50_9FIRM</name>
<reference evidence="6" key="2">
    <citation type="submission" date="2021-04" db="EMBL/GenBank/DDBJ databases">
        <authorList>
            <person name="Gilroy R."/>
        </authorList>
    </citation>
    <scope>NUCLEOTIDE SEQUENCE</scope>
    <source>
        <strain evidence="6">CHK180-15479</strain>
    </source>
</reference>
<dbReference type="Gene3D" id="1.10.10.60">
    <property type="entry name" value="Homeodomain-like"/>
    <property type="match status" value="2"/>
</dbReference>
<dbReference type="InterPro" id="IPR014710">
    <property type="entry name" value="RmlC-like_jellyroll"/>
</dbReference>
<dbReference type="Gene3D" id="2.60.120.10">
    <property type="entry name" value="Jelly Rolls"/>
    <property type="match status" value="1"/>
</dbReference>
<dbReference type="Pfam" id="PF12833">
    <property type="entry name" value="HTH_18"/>
    <property type="match status" value="1"/>
</dbReference>
<dbReference type="PANTHER" id="PTHR43280:SF28">
    <property type="entry name" value="HTH-TYPE TRANSCRIPTIONAL ACTIVATOR RHAS"/>
    <property type="match status" value="1"/>
</dbReference>
<dbReference type="InterPro" id="IPR003313">
    <property type="entry name" value="AraC-bd"/>
</dbReference>
<evidence type="ECO:0000259" key="5">
    <source>
        <dbReference type="PROSITE" id="PS01124"/>
    </source>
</evidence>
<evidence type="ECO:0000256" key="2">
    <source>
        <dbReference type="ARBA" id="ARBA00023125"/>
    </source>
</evidence>
<feature type="transmembrane region" description="Helical" evidence="4">
    <location>
        <begin position="145"/>
        <end position="163"/>
    </location>
</feature>
<keyword evidence="1" id="KW-0805">Transcription regulation</keyword>
<dbReference type="PROSITE" id="PS01124">
    <property type="entry name" value="HTH_ARAC_FAMILY_2"/>
    <property type="match status" value="1"/>
</dbReference>
<dbReference type="PANTHER" id="PTHR43280">
    <property type="entry name" value="ARAC-FAMILY TRANSCRIPTIONAL REGULATOR"/>
    <property type="match status" value="1"/>
</dbReference>
<proteinExistence type="predicted"/>
<dbReference type="GO" id="GO:0003700">
    <property type="term" value="F:DNA-binding transcription factor activity"/>
    <property type="evidence" value="ECO:0007669"/>
    <property type="project" value="InterPro"/>
</dbReference>
<dbReference type="InterPro" id="IPR018060">
    <property type="entry name" value="HTH_AraC"/>
</dbReference>
<evidence type="ECO:0000256" key="1">
    <source>
        <dbReference type="ARBA" id="ARBA00023015"/>
    </source>
</evidence>
<dbReference type="AlphaFoldDB" id="A0A9D2SI50"/>
<dbReference type="InterPro" id="IPR037923">
    <property type="entry name" value="HTH-like"/>
</dbReference>
<evidence type="ECO:0000313" key="6">
    <source>
        <dbReference type="EMBL" id="HJC05918.1"/>
    </source>
</evidence>
<feature type="domain" description="HTH araC/xylS-type" evidence="5">
    <location>
        <begin position="184"/>
        <end position="282"/>
    </location>
</feature>
<accession>A0A9D2SI50</accession>
<gene>
    <name evidence="6" type="ORF">H9704_07175</name>
</gene>
<keyword evidence="2" id="KW-0238">DNA-binding</keyword>
<keyword evidence="4" id="KW-1133">Transmembrane helix</keyword>
<dbReference type="SUPFAM" id="SSF51215">
    <property type="entry name" value="Regulatory protein AraC"/>
    <property type="match status" value="1"/>
</dbReference>
<evidence type="ECO:0000256" key="4">
    <source>
        <dbReference type="SAM" id="Phobius"/>
    </source>
</evidence>
<keyword evidence="4" id="KW-0472">Membrane</keyword>
<sequence>MSQILYQEKMDGISIDRICREPGFTMPSKHLHNEYEIYFLVEGERYYFIGSQTYHVKKGGLVFIDRGLVHQTSQAGNESHDRILIGLEDTALAPFFALTGELSLSRFFEEHCGVLPLSEEDARTALGYLERIAAELQKKEGGYRLLVLSSLAALFFFAQRLFLKNKGNPLSAPLSASPKHRKVDEAAAYITEHYQEPLSLESVAKHLFVSKCYLSRIFKEAAGLTVVEYINLCRVRQARRLLLETSMSITELAECLGFESITYFERVFKKYTLVSPLKYRKTYSGSLEPVS</sequence>
<dbReference type="Pfam" id="PF02311">
    <property type="entry name" value="AraC_binding"/>
    <property type="match status" value="1"/>
</dbReference>
<reference evidence="6" key="1">
    <citation type="journal article" date="2021" name="PeerJ">
        <title>Extensive microbial diversity within the chicken gut microbiome revealed by metagenomics and culture.</title>
        <authorList>
            <person name="Gilroy R."/>
            <person name="Ravi A."/>
            <person name="Getino M."/>
            <person name="Pursley I."/>
            <person name="Horton D.L."/>
            <person name="Alikhan N.F."/>
            <person name="Baker D."/>
            <person name="Gharbi K."/>
            <person name="Hall N."/>
            <person name="Watson M."/>
            <person name="Adriaenssens E.M."/>
            <person name="Foster-Nyarko E."/>
            <person name="Jarju S."/>
            <person name="Secka A."/>
            <person name="Antonio M."/>
            <person name="Oren A."/>
            <person name="Chaudhuri R.R."/>
            <person name="La Ragione R."/>
            <person name="Hildebrand F."/>
            <person name="Pallen M.J."/>
        </authorList>
    </citation>
    <scope>NUCLEOTIDE SEQUENCE</scope>
    <source>
        <strain evidence="6">CHK180-15479</strain>
    </source>
</reference>
<organism evidence="6 7">
    <name type="scientific">Candidatus Enterocloster excrementipullorum</name>
    <dbReference type="NCBI Taxonomy" id="2838559"/>
    <lineage>
        <taxon>Bacteria</taxon>
        <taxon>Bacillati</taxon>
        <taxon>Bacillota</taxon>
        <taxon>Clostridia</taxon>
        <taxon>Lachnospirales</taxon>
        <taxon>Lachnospiraceae</taxon>
        <taxon>Enterocloster</taxon>
    </lineage>
</organism>
<evidence type="ECO:0000313" key="7">
    <source>
        <dbReference type="Proteomes" id="UP000823910"/>
    </source>
</evidence>
<keyword evidence="4" id="KW-0812">Transmembrane</keyword>
<dbReference type="GO" id="GO:0043565">
    <property type="term" value="F:sequence-specific DNA binding"/>
    <property type="evidence" value="ECO:0007669"/>
    <property type="project" value="InterPro"/>
</dbReference>
<dbReference type="SUPFAM" id="SSF46689">
    <property type="entry name" value="Homeodomain-like"/>
    <property type="match status" value="2"/>
</dbReference>
<dbReference type="InterPro" id="IPR009057">
    <property type="entry name" value="Homeodomain-like_sf"/>
</dbReference>
<dbReference type="EMBL" id="DWWT01000029">
    <property type="protein sequence ID" value="HJC05918.1"/>
    <property type="molecule type" value="Genomic_DNA"/>
</dbReference>
<dbReference type="SMART" id="SM00342">
    <property type="entry name" value="HTH_ARAC"/>
    <property type="match status" value="1"/>
</dbReference>
<evidence type="ECO:0000256" key="3">
    <source>
        <dbReference type="ARBA" id="ARBA00023163"/>
    </source>
</evidence>
<comment type="caution">
    <text evidence="6">The sequence shown here is derived from an EMBL/GenBank/DDBJ whole genome shotgun (WGS) entry which is preliminary data.</text>
</comment>
<dbReference type="Proteomes" id="UP000823910">
    <property type="component" value="Unassembled WGS sequence"/>
</dbReference>
<keyword evidence="3" id="KW-0804">Transcription</keyword>